<dbReference type="STRING" id="525909.Afer_1839"/>
<keyword evidence="2" id="KW-1185">Reference proteome</keyword>
<protein>
    <submittedName>
        <fullName evidence="1">Uncharacterized protein</fullName>
    </submittedName>
</protein>
<sequence>MDHKADALPFARASAAYLEALLDALPAFMVRLGNELAREGECELTWLDALEEHVANELTALLGAPVEEQAEPPIGLVRRLVLESVRAHVERPNVERLERRGLLPRSAVDISPDLAAIQVQWGRAKAESLGVVSKDARLS</sequence>
<gene>
    <name evidence="1" type="ordered locus">Afer_1839</name>
</gene>
<name>C7M1A5_ACIFD</name>
<dbReference type="HOGENOM" id="CLU_1840764_0_0_11"/>
<dbReference type="EMBL" id="CP001631">
    <property type="protein sequence ID" value="ACU54753.1"/>
    <property type="molecule type" value="Genomic_DNA"/>
</dbReference>
<dbReference type="OrthoDB" id="9971691at2"/>
<organism evidence="1 2">
    <name type="scientific">Acidimicrobium ferrooxidans (strain DSM 10331 / JCM 15462 / NBRC 103882 / ICP)</name>
    <dbReference type="NCBI Taxonomy" id="525909"/>
    <lineage>
        <taxon>Bacteria</taxon>
        <taxon>Bacillati</taxon>
        <taxon>Actinomycetota</taxon>
        <taxon>Acidimicrobiia</taxon>
        <taxon>Acidimicrobiales</taxon>
        <taxon>Acidimicrobiaceae</taxon>
        <taxon>Acidimicrobium</taxon>
    </lineage>
</organism>
<accession>C7M1A5</accession>
<dbReference type="eggNOG" id="ENOG5030VV1">
    <property type="taxonomic scope" value="Bacteria"/>
</dbReference>
<evidence type="ECO:0000313" key="2">
    <source>
        <dbReference type="Proteomes" id="UP000000771"/>
    </source>
</evidence>
<dbReference type="Proteomes" id="UP000000771">
    <property type="component" value="Chromosome"/>
</dbReference>
<evidence type="ECO:0000313" key="1">
    <source>
        <dbReference type="EMBL" id="ACU54753.1"/>
    </source>
</evidence>
<reference evidence="1 2" key="1">
    <citation type="journal article" date="2009" name="Stand. Genomic Sci.">
        <title>Complete genome sequence of Acidimicrobium ferrooxidans type strain (ICP).</title>
        <authorList>
            <person name="Clum A."/>
            <person name="Nolan M."/>
            <person name="Lang E."/>
            <person name="Glavina Del Rio T."/>
            <person name="Tice H."/>
            <person name="Copeland A."/>
            <person name="Cheng J.F."/>
            <person name="Lucas S."/>
            <person name="Chen F."/>
            <person name="Bruce D."/>
            <person name="Goodwin L."/>
            <person name="Pitluck S."/>
            <person name="Ivanova N."/>
            <person name="Mavrommatis K."/>
            <person name="Mikhailova N."/>
            <person name="Pati A."/>
            <person name="Chen A."/>
            <person name="Palaniappan K."/>
            <person name="Goker M."/>
            <person name="Spring S."/>
            <person name="Land M."/>
            <person name="Hauser L."/>
            <person name="Chang Y.J."/>
            <person name="Jeffries C.C."/>
            <person name="Chain P."/>
            <person name="Bristow J."/>
            <person name="Eisen J.A."/>
            <person name="Markowitz V."/>
            <person name="Hugenholtz P."/>
            <person name="Kyrpides N.C."/>
            <person name="Klenk H.P."/>
            <person name="Lapidus A."/>
        </authorList>
    </citation>
    <scope>NUCLEOTIDE SEQUENCE [LARGE SCALE GENOMIC DNA]</scope>
    <source>
        <strain evidence="2">DSM 10331 / JCM 15462 / NBRC 103882 / ICP</strain>
    </source>
</reference>
<dbReference type="KEGG" id="afo:Afer_1839"/>
<proteinExistence type="predicted"/>
<dbReference type="AlphaFoldDB" id="C7M1A5"/>
<dbReference type="RefSeq" id="WP_015799230.1">
    <property type="nucleotide sequence ID" value="NC_013124.1"/>
</dbReference>